<reference evidence="17 18" key="1">
    <citation type="journal article" date="2019" name="Nat. Med.">
        <title>A library of human gut bacterial isolates paired with longitudinal multiomics data enables mechanistic microbiome research.</title>
        <authorList>
            <person name="Poyet M."/>
            <person name="Groussin M."/>
            <person name="Gibbons S.M."/>
            <person name="Avila-Pacheco J."/>
            <person name="Jiang X."/>
            <person name="Kearney S.M."/>
            <person name="Perrotta A.R."/>
            <person name="Berdy B."/>
            <person name="Zhao S."/>
            <person name="Lieberman T.D."/>
            <person name="Swanson P.K."/>
            <person name="Smith M."/>
            <person name="Roesemann S."/>
            <person name="Alexander J.E."/>
            <person name="Rich S.A."/>
            <person name="Livny J."/>
            <person name="Vlamakis H."/>
            <person name="Clish C."/>
            <person name="Bullock K."/>
            <person name="Deik A."/>
            <person name="Scott J."/>
            <person name="Pierce K.A."/>
            <person name="Xavier R.J."/>
            <person name="Alm E.J."/>
        </authorList>
    </citation>
    <scope>NUCLEOTIDE SEQUENCE [LARGE SCALE GENOMIC DNA]</scope>
    <source>
        <strain evidence="17 18">BIOML-A2</strain>
    </source>
</reference>
<dbReference type="Proteomes" id="UP000462362">
    <property type="component" value="Unassembled WGS sequence"/>
</dbReference>
<dbReference type="SUPFAM" id="SSF56801">
    <property type="entry name" value="Acetyl-CoA synthetase-like"/>
    <property type="match status" value="1"/>
</dbReference>
<evidence type="ECO:0000256" key="13">
    <source>
        <dbReference type="ARBA" id="ARBA00039545"/>
    </source>
</evidence>
<keyword evidence="8" id="KW-0067">ATP-binding</keyword>
<dbReference type="GO" id="GO:0016020">
    <property type="term" value="C:membrane"/>
    <property type="evidence" value="ECO:0007669"/>
    <property type="project" value="UniProtKB-SubCell"/>
</dbReference>
<proteinExistence type="inferred from homology"/>
<keyword evidence="7" id="KW-0276">Fatty acid metabolism</keyword>
<dbReference type="FunFam" id="3.40.50.12780:FF:000003">
    <property type="entry name" value="Long-chain-fatty-acid--CoA ligase FadD"/>
    <property type="match status" value="1"/>
</dbReference>
<sequence length="581" mass="64436">MTDTQEYPWIKHYPEGVPATINPDIYESLPDFQEKICQEYGDAPVFTSLGKTMTYKEFDEKVTAFASYLQSLPGVEQGDRVAVMMPNLLQYPICLFGIMKAGLIVVNVNPLYTARELGGQLKDSGAKVLVIIENFAKTFEKIQKDSPVEHVITTQVGDLLSAPKRLLVNFMLKKVKKMVPEFNLEHAVSFRDALAQGASRKFNPVKLDRYDIALLQYTGGTTGIAKGAMLTHRNVLANLQQTGVWISGDFKKKTEVVMTALPLYHIFSLTALCSFLQWGARMVLIANPRDMKGLVKECEKQHFTVICGVNTLFNGLLNTPGFDKVDFKMLKLTVGGGTQVQKSVAERWKEVTGGHIIEAYGLTECSPGVAANPMNTPWNGSVGFPFPSTVVSIRGEGFKDLGFWTTPQEIPEHTGEICVKGPQVMRGYWDKPEETAAVLRDGWLRTGDIGNMDSNGRITITDRQKDMILVSGFNVYPNEIEGVLQSMPEILECGVVGVPNEKSGERVKAVIVKKDPSLTVEQVKAYCRQNLTGYKMPKEIVFVDSIPKTPVGKILRRELKDIVAKEEAPAKQEAEGQKSEN</sequence>
<evidence type="ECO:0000256" key="12">
    <source>
        <dbReference type="ARBA" id="ARBA00026121"/>
    </source>
</evidence>
<dbReference type="Gene3D" id="3.30.300.30">
    <property type="match status" value="1"/>
</dbReference>
<dbReference type="EC" id="6.2.1.3" evidence="12"/>
<dbReference type="Gene3D" id="3.40.50.980">
    <property type="match status" value="2"/>
</dbReference>
<evidence type="ECO:0000256" key="8">
    <source>
        <dbReference type="ARBA" id="ARBA00022840"/>
    </source>
</evidence>
<comment type="subcellular location">
    <subcellularLocation>
        <location evidence="2">Membrane</location>
        <topology evidence="2">Peripheral membrane protein</topology>
    </subcellularLocation>
</comment>
<evidence type="ECO:0000256" key="4">
    <source>
        <dbReference type="ARBA" id="ARBA00006432"/>
    </source>
</evidence>
<dbReference type="PANTHER" id="PTHR43767:SF8">
    <property type="entry name" value="LONG-CHAIN-FATTY-ACID--COA LIGASE"/>
    <property type="match status" value="1"/>
</dbReference>
<evidence type="ECO:0000256" key="7">
    <source>
        <dbReference type="ARBA" id="ARBA00022832"/>
    </source>
</evidence>
<comment type="similarity">
    <text evidence="4">Belongs to the ATP-dependent AMP-binding enzyme family.</text>
</comment>
<dbReference type="FunFam" id="3.30.300.30:FF:000006">
    <property type="entry name" value="Long-chain-fatty-acid--CoA ligase FadD"/>
    <property type="match status" value="1"/>
</dbReference>
<evidence type="ECO:0000259" key="16">
    <source>
        <dbReference type="Pfam" id="PF13193"/>
    </source>
</evidence>
<evidence type="ECO:0000256" key="14">
    <source>
        <dbReference type="ARBA" id="ARBA00042773"/>
    </source>
</evidence>
<evidence type="ECO:0000313" key="17">
    <source>
        <dbReference type="EMBL" id="MTU42587.1"/>
    </source>
</evidence>
<dbReference type="Gene3D" id="2.30.38.10">
    <property type="entry name" value="Luciferase, Domain 3"/>
    <property type="match status" value="1"/>
</dbReference>
<keyword evidence="5" id="KW-0436">Ligase</keyword>
<comment type="pathway">
    <text evidence="3">Lipid metabolism; fatty acid beta-oxidation.</text>
</comment>
<comment type="caution">
    <text evidence="17">The sequence shown here is derived from an EMBL/GenBank/DDBJ whole genome shotgun (WGS) entry which is preliminary data.</text>
</comment>
<dbReference type="PANTHER" id="PTHR43767">
    <property type="entry name" value="LONG-CHAIN-FATTY-ACID--COA LIGASE"/>
    <property type="match status" value="1"/>
</dbReference>
<keyword evidence="6" id="KW-0547">Nucleotide-binding</keyword>
<feature type="domain" description="AMP-binding enzyme C-terminal" evidence="16">
    <location>
        <begin position="479"/>
        <end position="553"/>
    </location>
</feature>
<dbReference type="AlphaFoldDB" id="A0A6I3RXR2"/>
<dbReference type="GO" id="GO:0004467">
    <property type="term" value="F:long-chain fatty acid-CoA ligase activity"/>
    <property type="evidence" value="ECO:0007669"/>
    <property type="project" value="UniProtKB-EC"/>
</dbReference>
<accession>A0A6I3RXR2</accession>
<evidence type="ECO:0000256" key="10">
    <source>
        <dbReference type="ARBA" id="ARBA00023098"/>
    </source>
</evidence>
<dbReference type="Pfam" id="PF13193">
    <property type="entry name" value="AMP-binding_C"/>
    <property type="match status" value="1"/>
</dbReference>
<dbReference type="CDD" id="cd05936">
    <property type="entry name" value="FC-FACS_FadD_like"/>
    <property type="match status" value="1"/>
</dbReference>
<feature type="domain" description="AMP-dependent synthetase/ligase" evidence="15">
    <location>
        <begin position="35"/>
        <end position="429"/>
    </location>
</feature>
<keyword evidence="10" id="KW-0443">Lipid metabolism</keyword>
<dbReference type="RefSeq" id="WP_008810559.1">
    <property type="nucleotide sequence ID" value="NZ_CAKVUT010000002.1"/>
</dbReference>
<evidence type="ECO:0000256" key="11">
    <source>
        <dbReference type="ARBA" id="ARBA00023136"/>
    </source>
</evidence>
<dbReference type="InterPro" id="IPR020845">
    <property type="entry name" value="AMP-binding_CS"/>
</dbReference>
<keyword evidence="9" id="KW-0460">Magnesium</keyword>
<evidence type="ECO:0000256" key="6">
    <source>
        <dbReference type="ARBA" id="ARBA00022741"/>
    </source>
</evidence>
<gene>
    <name evidence="17" type="ORF">GMD42_02900</name>
</gene>
<dbReference type="GO" id="GO:0005524">
    <property type="term" value="F:ATP binding"/>
    <property type="evidence" value="ECO:0007669"/>
    <property type="project" value="UniProtKB-KW"/>
</dbReference>
<protein>
    <recommendedName>
        <fullName evidence="13">Long-chain-fatty-acid--CoA ligase</fullName>
        <ecNumber evidence="12">6.2.1.3</ecNumber>
    </recommendedName>
    <alternativeName>
        <fullName evidence="14">Long-chain acyl-CoA synthetase</fullName>
    </alternativeName>
</protein>
<evidence type="ECO:0000256" key="5">
    <source>
        <dbReference type="ARBA" id="ARBA00022598"/>
    </source>
</evidence>
<evidence type="ECO:0000256" key="9">
    <source>
        <dbReference type="ARBA" id="ARBA00022842"/>
    </source>
</evidence>
<evidence type="ECO:0000256" key="1">
    <source>
        <dbReference type="ARBA" id="ARBA00001946"/>
    </source>
</evidence>
<comment type="cofactor">
    <cofactor evidence="1">
        <name>Mg(2+)</name>
        <dbReference type="ChEBI" id="CHEBI:18420"/>
    </cofactor>
</comment>
<keyword evidence="11" id="KW-0472">Membrane</keyword>
<evidence type="ECO:0000256" key="2">
    <source>
        <dbReference type="ARBA" id="ARBA00004170"/>
    </source>
</evidence>
<dbReference type="InterPro" id="IPR045851">
    <property type="entry name" value="AMP-bd_C_sf"/>
</dbReference>
<dbReference type="EMBL" id="WNCL01000006">
    <property type="protein sequence ID" value="MTU42587.1"/>
    <property type="molecule type" value="Genomic_DNA"/>
</dbReference>
<evidence type="ECO:0000259" key="15">
    <source>
        <dbReference type="Pfam" id="PF00501"/>
    </source>
</evidence>
<evidence type="ECO:0000313" key="18">
    <source>
        <dbReference type="Proteomes" id="UP000462362"/>
    </source>
</evidence>
<dbReference type="PROSITE" id="PS00455">
    <property type="entry name" value="AMP_BINDING"/>
    <property type="match status" value="1"/>
</dbReference>
<evidence type="ECO:0000256" key="3">
    <source>
        <dbReference type="ARBA" id="ARBA00005005"/>
    </source>
</evidence>
<dbReference type="Pfam" id="PF00501">
    <property type="entry name" value="AMP-binding"/>
    <property type="match status" value="1"/>
</dbReference>
<dbReference type="InterPro" id="IPR000873">
    <property type="entry name" value="AMP-dep_synth/lig_dom"/>
</dbReference>
<organism evidence="17 18">
    <name type="scientific">Parasutterella excrementihominis</name>
    <dbReference type="NCBI Taxonomy" id="487175"/>
    <lineage>
        <taxon>Bacteria</taxon>
        <taxon>Pseudomonadati</taxon>
        <taxon>Pseudomonadota</taxon>
        <taxon>Betaproteobacteria</taxon>
        <taxon>Burkholderiales</taxon>
        <taxon>Sutterellaceae</taxon>
        <taxon>Parasutterella</taxon>
    </lineage>
</organism>
<name>A0A6I3RXR2_9BURK</name>
<dbReference type="InterPro" id="IPR050237">
    <property type="entry name" value="ATP-dep_AMP-bd_enzyme"/>
</dbReference>
<dbReference type="InterPro" id="IPR025110">
    <property type="entry name" value="AMP-bd_C"/>
</dbReference>